<dbReference type="InterPro" id="IPR009000">
    <property type="entry name" value="Transl_B-barrel_sf"/>
</dbReference>
<dbReference type="Gene3D" id="2.40.30.10">
    <property type="entry name" value="Translation factors"/>
    <property type="match status" value="1"/>
</dbReference>
<dbReference type="OrthoDB" id="198619at2759"/>
<dbReference type="GO" id="GO:0003746">
    <property type="term" value="F:translation elongation factor activity"/>
    <property type="evidence" value="ECO:0007669"/>
    <property type="project" value="UniProtKB-KW"/>
</dbReference>
<proteinExistence type="predicted"/>
<keyword evidence="2" id="KW-0648">Protein biosynthesis</keyword>
<dbReference type="Proteomes" id="UP000054549">
    <property type="component" value="Unassembled WGS sequence"/>
</dbReference>
<keyword evidence="1" id="KW-0251">Elongation factor</keyword>
<accession>A0A0C2WIY1</accession>
<evidence type="ECO:0000256" key="1">
    <source>
        <dbReference type="ARBA" id="ARBA00022768"/>
    </source>
</evidence>
<dbReference type="GO" id="GO:0070125">
    <property type="term" value="P:mitochondrial translational elongation"/>
    <property type="evidence" value="ECO:0007669"/>
    <property type="project" value="TreeGrafter"/>
</dbReference>
<dbReference type="SUPFAM" id="SSF50447">
    <property type="entry name" value="Translation proteins"/>
    <property type="match status" value="1"/>
</dbReference>
<dbReference type="GO" id="GO:0005739">
    <property type="term" value="C:mitochondrion"/>
    <property type="evidence" value="ECO:0007669"/>
    <property type="project" value="TreeGrafter"/>
</dbReference>
<dbReference type="STRING" id="946122.A0A0C2WIY1"/>
<dbReference type="EMBL" id="KN818449">
    <property type="protein sequence ID" value="KIL56078.1"/>
    <property type="molecule type" value="Genomic_DNA"/>
</dbReference>
<dbReference type="InParanoid" id="A0A0C2WIY1"/>
<organism evidence="3 4">
    <name type="scientific">Amanita muscaria (strain Koide BX008)</name>
    <dbReference type="NCBI Taxonomy" id="946122"/>
    <lineage>
        <taxon>Eukaryota</taxon>
        <taxon>Fungi</taxon>
        <taxon>Dikarya</taxon>
        <taxon>Basidiomycota</taxon>
        <taxon>Agaricomycotina</taxon>
        <taxon>Agaricomycetes</taxon>
        <taxon>Agaricomycetidae</taxon>
        <taxon>Agaricales</taxon>
        <taxon>Pluteineae</taxon>
        <taxon>Amanitaceae</taxon>
        <taxon>Amanita</taxon>
    </lineage>
</organism>
<feature type="non-terminal residue" evidence="3">
    <location>
        <position position="1"/>
    </location>
</feature>
<evidence type="ECO:0000313" key="4">
    <source>
        <dbReference type="Proteomes" id="UP000054549"/>
    </source>
</evidence>
<evidence type="ECO:0000313" key="3">
    <source>
        <dbReference type="EMBL" id="KIL56078.1"/>
    </source>
</evidence>
<sequence length="65" mass="6934">RKGGIILNARNGKKVKVPRLVRRHSNETENVDCIGPGDICAIFGVGYASGDMFIDSSISLTMASP</sequence>
<keyword evidence="4" id="KW-1185">Reference proteome</keyword>
<dbReference type="PANTHER" id="PTHR43636">
    <property type="entry name" value="ELONGATION FACTOR G, MITOCHONDRIAL"/>
    <property type="match status" value="1"/>
</dbReference>
<evidence type="ECO:0000256" key="2">
    <source>
        <dbReference type="ARBA" id="ARBA00022917"/>
    </source>
</evidence>
<protein>
    <submittedName>
        <fullName evidence="3">Uncharacterized protein</fullName>
    </submittedName>
</protein>
<dbReference type="PANTHER" id="PTHR43636:SF2">
    <property type="entry name" value="ELONGATION FACTOR G, MITOCHONDRIAL"/>
    <property type="match status" value="1"/>
</dbReference>
<dbReference type="GO" id="GO:0003924">
    <property type="term" value="F:GTPase activity"/>
    <property type="evidence" value="ECO:0007669"/>
    <property type="project" value="TreeGrafter"/>
</dbReference>
<reference evidence="3 4" key="1">
    <citation type="submission" date="2014-04" db="EMBL/GenBank/DDBJ databases">
        <title>Evolutionary Origins and Diversification of the Mycorrhizal Mutualists.</title>
        <authorList>
            <consortium name="DOE Joint Genome Institute"/>
            <consortium name="Mycorrhizal Genomics Consortium"/>
            <person name="Kohler A."/>
            <person name="Kuo A."/>
            <person name="Nagy L.G."/>
            <person name="Floudas D."/>
            <person name="Copeland A."/>
            <person name="Barry K.W."/>
            <person name="Cichocki N."/>
            <person name="Veneault-Fourrey C."/>
            <person name="LaButti K."/>
            <person name="Lindquist E.A."/>
            <person name="Lipzen A."/>
            <person name="Lundell T."/>
            <person name="Morin E."/>
            <person name="Murat C."/>
            <person name="Riley R."/>
            <person name="Ohm R."/>
            <person name="Sun H."/>
            <person name="Tunlid A."/>
            <person name="Henrissat B."/>
            <person name="Grigoriev I.V."/>
            <person name="Hibbett D.S."/>
            <person name="Martin F."/>
        </authorList>
    </citation>
    <scope>NUCLEOTIDE SEQUENCE [LARGE SCALE GENOMIC DNA]</scope>
    <source>
        <strain evidence="3 4">Koide BX008</strain>
    </source>
</reference>
<dbReference type="HOGENOM" id="CLU_2855729_0_0_1"/>
<dbReference type="AlphaFoldDB" id="A0A0C2WIY1"/>
<gene>
    <name evidence="3" type="ORF">M378DRAFT_89904</name>
</gene>
<name>A0A0C2WIY1_AMAMK</name>